<dbReference type="Pfam" id="PF00929">
    <property type="entry name" value="RNase_T"/>
    <property type="match status" value="1"/>
</dbReference>
<evidence type="ECO:0000313" key="2">
    <source>
        <dbReference type="EMBL" id="OCS83397.1"/>
    </source>
</evidence>
<dbReference type="GO" id="GO:0045004">
    <property type="term" value="P:DNA replication proofreading"/>
    <property type="evidence" value="ECO:0007669"/>
    <property type="project" value="TreeGrafter"/>
</dbReference>
<dbReference type="GO" id="GO:0008408">
    <property type="term" value="F:3'-5' exonuclease activity"/>
    <property type="evidence" value="ECO:0007669"/>
    <property type="project" value="TreeGrafter"/>
</dbReference>
<dbReference type="InterPro" id="IPR012337">
    <property type="entry name" value="RNaseH-like_sf"/>
</dbReference>
<dbReference type="PANTHER" id="PTHR30231:SF41">
    <property type="entry name" value="DNA POLYMERASE III SUBUNIT EPSILON"/>
    <property type="match status" value="1"/>
</dbReference>
<dbReference type="EMBL" id="MASJ01000038">
    <property type="protein sequence ID" value="OCS83397.1"/>
    <property type="molecule type" value="Genomic_DNA"/>
</dbReference>
<dbReference type="STRING" id="33978.A6M13_05070"/>
<dbReference type="GO" id="GO:0005829">
    <property type="term" value="C:cytosol"/>
    <property type="evidence" value="ECO:0007669"/>
    <property type="project" value="TreeGrafter"/>
</dbReference>
<dbReference type="OrthoDB" id="159416at2"/>
<dbReference type="Gene3D" id="3.30.420.10">
    <property type="entry name" value="Ribonuclease H-like superfamily/Ribonuclease H"/>
    <property type="match status" value="1"/>
</dbReference>
<proteinExistence type="predicted"/>
<gene>
    <name evidence="2" type="ORF">A6M13_05070</name>
</gene>
<dbReference type="InterPro" id="IPR036397">
    <property type="entry name" value="RNaseH_sf"/>
</dbReference>
<comment type="caution">
    <text evidence="2">The sequence shown here is derived from an EMBL/GenBank/DDBJ whole genome shotgun (WGS) entry which is preliminary data.</text>
</comment>
<dbReference type="CDD" id="cd06127">
    <property type="entry name" value="DEDDh"/>
    <property type="match status" value="1"/>
</dbReference>
<dbReference type="RefSeq" id="WP_066547189.1">
    <property type="nucleotide sequence ID" value="NZ_MASJ01000038.1"/>
</dbReference>
<dbReference type="GO" id="GO:0003676">
    <property type="term" value="F:nucleic acid binding"/>
    <property type="evidence" value="ECO:0007669"/>
    <property type="project" value="InterPro"/>
</dbReference>
<feature type="domain" description="Exonuclease" evidence="1">
    <location>
        <begin position="4"/>
        <end position="167"/>
    </location>
</feature>
<keyword evidence="3" id="KW-1185">Reference proteome</keyword>
<reference evidence="2 3" key="1">
    <citation type="submission" date="2016-07" db="EMBL/GenBank/DDBJ databases">
        <title>Caryophanon tenue genome sequencing.</title>
        <authorList>
            <person name="Verma A."/>
            <person name="Pal Y."/>
            <person name="Krishnamurthi S."/>
        </authorList>
    </citation>
    <scope>NUCLEOTIDE SEQUENCE [LARGE SCALE GENOMIC DNA]</scope>
    <source>
        <strain evidence="2 3">DSM 14152</strain>
    </source>
</reference>
<dbReference type="AlphaFoldDB" id="A0A1C0Y8B2"/>
<dbReference type="SUPFAM" id="SSF53098">
    <property type="entry name" value="Ribonuclease H-like"/>
    <property type="match status" value="1"/>
</dbReference>
<sequence length="352" mass="40624">MKGATIFVDFEFQLERGAPCKLIEIGAVRLYDGQLTTFTSLIKQKGITQETLAFTGITREELQEAPSYKDVSLAFLAFIGAAPTFVFFSYQDREVLYDNRFLEAILAESRLIDYQEKMMVHLNEMRMPSLSALLQMHHLPHEVAHRALSDAQALYELYEVTDGDAVLTDVATTIISIPFVRRLLKKQRDMVEVTLYQYNIRTGERQTYEWKFEVPQQEIDIEVELLSSGLLSSLRTTVVEKQWVYGKTDESTQILEAINAVLQQSVLFVPSHRCSLVNLFFDYSVPMTKCEVLPYFQMVAERYTKEDNERVSKTLKAAHQQISTQYVSVFAYIDEHLPRFREQLHKRGLLDG</sequence>
<protein>
    <recommendedName>
        <fullName evidence="1">Exonuclease domain-containing protein</fullName>
    </recommendedName>
</protein>
<name>A0A1C0Y8B2_9BACL</name>
<dbReference type="PANTHER" id="PTHR30231">
    <property type="entry name" value="DNA POLYMERASE III SUBUNIT EPSILON"/>
    <property type="match status" value="1"/>
</dbReference>
<evidence type="ECO:0000259" key="1">
    <source>
        <dbReference type="SMART" id="SM00479"/>
    </source>
</evidence>
<evidence type="ECO:0000313" key="3">
    <source>
        <dbReference type="Proteomes" id="UP000093199"/>
    </source>
</evidence>
<dbReference type="InterPro" id="IPR013520">
    <property type="entry name" value="Ribonucl_H"/>
</dbReference>
<dbReference type="Proteomes" id="UP000093199">
    <property type="component" value="Unassembled WGS sequence"/>
</dbReference>
<accession>A0A1C0Y8B2</accession>
<organism evidence="2 3">
    <name type="scientific">Caryophanon tenue</name>
    <dbReference type="NCBI Taxonomy" id="33978"/>
    <lineage>
        <taxon>Bacteria</taxon>
        <taxon>Bacillati</taxon>
        <taxon>Bacillota</taxon>
        <taxon>Bacilli</taxon>
        <taxon>Bacillales</taxon>
        <taxon>Caryophanaceae</taxon>
        <taxon>Caryophanon</taxon>
    </lineage>
</organism>
<dbReference type="SMART" id="SM00479">
    <property type="entry name" value="EXOIII"/>
    <property type="match status" value="1"/>
</dbReference>